<evidence type="ECO:0000259" key="6">
    <source>
        <dbReference type="Pfam" id="PF00082"/>
    </source>
</evidence>
<dbReference type="AlphaFoldDB" id="A0A8J7BXL1"/>
<sequence length="748" mass="79626">MWNSFDVSGYNGLNFNSVELALLDLSASETTYGLATSHQSFSNYSLPSIEAINTGIFTVGETGEVSFNYLFDGGGYEGELAIFSLLGMEQYGIGSTIFIQEAALRASQNSPDWGYVVISDSTEGAKFFGSIEYEDDVNNGLYLGNKTFNLHPGSQFGIMLVPNGKVKDALLNPDINGEGRPLFSIPKANLNNTIQFAQVTKLNADGQQQVNGNTFSFEDIQINRNSDRDYNDLVFQLSGVTGEAPSLQRVINPKRDWRNSNLGQEIIQSMVDPLDFAGNTIDLGRKVNLSSSGKIYQGWVGSIDTDDYYCFSLGTSNHFSLLMDGTSADADIQLLDIHGNILHLSTGTIAKSIDTTLDAGAYRLRVMPGENVGTMYNITLSSTPLIDDITTTGSDSPTYFETNLSTSLIRVNDFRSGNPSLGSDARFAGINGSGWHNVVLDTGINLSHPFFGSDSNGDGISDRIVYSFDFADNDTDATDVSGHGTNVTSIIASQDGTYTGIAPAANIINLKVFSNSGNGSFGATEQALQWVINNAATYKIASVNLSIGDGNNWNTAAPRYGIGDELQRLADLGIIVVAASGNSFAGYSSAQGVQYPSADPNSLSIGAVWDANNGGAFSWASGAIDFTTNSNRIVSFSQRSEALTTAFAPGAQITGAGLSSNSTSSDFTTTRSGTSQAAPHVAGMAILAQQLAEQTLGRRLTPGEFRNLLRSTGVTINDGDDENDNVTNTGLNFPRVDMLSLGQAILNS</sequence>
<gene>
    <name evidence="8" type="ORF">ICL16_13855</name>
</gene>
<keyword evidence="4 5" id="KW-0720">Serine protease</keyword>
<dbReference type="Gene3D" id="3.40.50.200">
    <property type="entry name" value="Peptidase S8/S53 domain"/>
    <property type="match status" value="1"/>
</dbReference>
<evidence type="ECO:0000256" key="5">
    <source>
        <dbReference type="PROSITE-ProRule" id="PRU01240"/>
    </source>
</evidence>
<proteinExistence type="inferred from homology"/>
<dbReference type="PROSITE" id="PS00138">
    <property type="entry name" value="SUBTILASE_SER"/>
    <property type="match status" value="1"/>
</dbReference>
<comment type="caution">
    <text evidence="8">The sequence shown here is derived from an EMBL/GenBank/DDBJ whole genome shotgun (WGS) entry which is preliminary data.</text>
</comment>
<feature type="active site" description="Charge relay system" evidence="5">
    <location>
        <position position="441"/>
    </location>
</feature>
<evidence type="ECO:0000313" key="9">
    <source>
        <dbReference type="Proteomes" id="UP000629098"/>
    </source>
</evidence>
<comment type="similarity">
    <text evidence="1 5">Belongs to the peptidase S8 family.</text>
</comment>
<dbReference type="InterPro" id="IPR050131">
    <property type="entry name" value="Peptidase_S8_subtilisin-like"/>
</dbReference>
<dbReference type="InterPro" id="IPR015500">
    <property type="entry name" value="Peptidase_S8_subtilisin-rel"/>
</dbReference>
<dbReference type="GO" id="GO:0006508">
    <property type="term" value="P:proteolysis"/>
    <property type="evidence" value="ECO:0007669"/>
    <property type="project" value="UniProtKB-KW"/>
</dbReference>
<dbReference type="InterPro" id="IPR025193">
    <property type="entry name" value="DUF4114"/>
</dbReference>
<dbReference type="Pfam" id="PF00082">
    <property type="entry name" value="Peptidase_S8"/>
    <property type="match status" value="1"/>
</dbReference>
<dbReference type="PROSITE" id="PS51892">
    <property type="entry name" value="SUBTILASE"/>
    <property type="match status" value="1"/>
</dbReference>
<dbReference type="EMBL" id="JACXAE010000049">
    <property type="protein sequence ID" value="MBD2773118.1"/>
    <property type="molecule type" value="Genomic_DNA"/>
</dbReference>
<protein>
    <submittedName>
        <fullName evidence="8">S8 family serine peptidase</fullName>
    </submittedName>
</protein>
<feature type="active site" description="Charge relay system" evidence="5">
    <location>
        <position position="675"/>
    </location>
</feature>
<dbReference type="Proteomes" id="UP000629098">
    <property type="component" value="Unassembled WGS sequence"/>
</dbReference>
<dbReference type="GO" id="GO:0004252">
    <property type="term" value="F:serine-type endopeptidase activity"/>
    <property type="evidence" value="ECO:0007669"/>
    <property type="project" value="UniProtKB-UniRule"/>
</dbReference>
<dbReference type="PROSITE" id="PS00137">
    <property type="entry name" value="SUBTILASE_HIS"/>
    <property type="match status" value="1"/>
</dbReference>
<dbReference type="PANTHER" id="PTHR43806">
    <property type="entry name" value="PEPTIDASE S8"/>
    <property type="match status" value="1"/>
</dbReference>
<feature type="active site" description="Charge relay system" evidence="5">
    <location>
        <position position="483"/>
    </location>
</feature>
<evidence type="ECO:0000313" key="8">
    <source>
        <dbReference type="EMBL" id="MBD2773118.1"/>
    </source>
</evidence>
<dbReference type="RefSeq" id="WP_190828524.1">
    <property type="nucleotide sequence ID" value="NZ_CAWPPI010000049.1"/>
</dbReference>
<organism evidence="8 9">
    <name type="scientific">Iningainema tapete BLCC-T55</name>
    <dbReference type="NCBI Taxonomy" id="2748662"/>
    <lineage>
        <taxon>Bacteria</taxon>
        <taxon>Bacillati</taxon>
        <taxon>Cyanobacteriota</taxon>
        <taxon>Cyanophyceae</taxon>
        <taxon>Nostocales</taxon>
        <taxon>Scytonemataceae</taxon>
        <taxon>Iningainema tapete</taxon>
    </lineage>
</organism>
<keyword evidence="9" id="KW-1185">Reference proteome</keyword>
<keyword evidence="2 5" id="KW-0645">Protease</keyword>
<reference evidence="8" key="1">
    <citation type="submission" date="2020-09" db="EMBL/GenBank/DDBJ databases">
        <title>Iningainema tapete sp. nov. (Scytonemataceae, Cyanobacteria) from greenhouses in central Florida (USA) produces two types of nodularin with biosynthetic potential for microcystin-LR and anabaenopeptins.</title>
        <authorList>
            <person name="Berthold D.E."/>
            <person name="Lefler F.W."/>
            <person name="Huang I.-S."/>
            <person name="Abdulla H."/>
            <person name="Zimba P.V."/>
            <person name="Laughinghouse H.D. IV."/>
        </authorList>
    </citation>
    <scope>NUCLEOTIDE SEQUENCE</scope>
    <source>
        <strain evidence="8">BLCCT55</strain>
    </source>
</reference>
<evidence type="ECO:0000256" key="1">
    <source>
        <dbReference type="ARBA" id="ARBA00011073"/>
    </source>
</evidence>
<evidence type="ECO:0000259" key="7">
    <source>
        <dbReference type="Pfam" id="PF13448"/>
    </source>
</evidence>
<dbReference type="InterPro" id="IPR023828">
    <property type="entry name" value="Peptidase_S8_Ser-AS"/>
</dbReference>
<evidence type="ECO:0000256" key="4">
    <source>
        <dbReference type="ARBA" id="ARBA00022825"/>
    </source>
</evidence>
<dbReference type="SUPFAM" id="SSF52743">
    <property type="entry name" value="Subtilisin-like"/>
    <property type="match status" value="1"/>
</dbReference>
<keyword evidence="3 5" id="KW-0378">Hydrolase</keyword>
<evidence type="ECO:0000256" key="3">
    <source>
        <dbReference type="ARBA" id="ARBA00022801"/>
    </source>
</evidence>
<accession>A0A8J7BXL1</accession>
<dbReference type="InterPro" id="IPR022398">
    <property type="entry name" value="Peptidase_S8_His-AS"/>
</dbReference>
<dbReference type="InterPro" id="IPR000209">
    <property type="entry name" value="Peptidase_S8/S53_dom"/>
</dbReference>
<dbReference type="InterPro" id="IPR036852">
    <property type="entry name" value="Peptidase_S8/S53_dom_sf"/>
</dbReference>
<feature type="domain" description="Peptidase S8/S53" evidence="6">
    <location>
        <begin position="439"/>
        <end position="713"/>
    </location>
</feature>
<dbReference type="Pfam" id="PF13448">
    <property type="entry name" value="DUF4114"/>
    <property type="match status" value="1"/>
</dbReference>
<dbReference type="SUPFAM" id="SSF89260">
    <property type="entry name" value="Collagen-binding domain"/>
    <property type="match status" value="1"/>
</dbReference>
<feature type="domain" description="DUF4114" evidence="7">
    <location>
        <begin position="151"/>
        <end position="238"/>
    </location>
</feature>
<dbReference type="PANTHER" id="PTHR43806:SF11">
    <property type="entry name" value="CEREVISIN-RELATED"/>
    <property type="match status" value="1"/>
</dbReference>
<dbReference type="Gene3D" id="2.60.120.380">
    <property type="match status" value="1"/>
</dbReference>
<evidence type="ECO:0000256" key="2">
    <source>
        <dbReference type="ARBA" id="ARBA00022670"/>
    </source>
</evidence>
<dbReference type="PRINTS" id="PR00723">
    <property type="entry name" value="SUBTILISIN"/>
</dbReference>
<name>A0A8J7BXL1_9CYAN</name>